<dbReference type="Pfam" id="PF05489">
    <property type="entry name" value="Phage_tail_X"/>
    <property type="match status" value="1"/>
</dbReference>
<evidence type="ECO:0008006" key="2">
    <source>
        <dbReference type="Google" id="ProtNLM"/>
    </source>
</evidence>
<protein>
    <recommendedName>
        <fullName evidence="2">Phage tail protein X</fullName>
    </recommendedName>
</protein>
<reference evidence="1" key="1">
    <citation type="submission" date="2018-04" db="EMBL/GenBank/DDBJ databases">
        <authorList>
            <person name="Go L.Y."/>
            <person name="Mitchell J.A."/>
        </authorList>
    </citation>
    <scope>NUCLEOTIDE SEQUENCE</scope>
    <source>
        <strain evidence="1">ARTV</strain>
    </source>
</reference>
<gene>
    <name evidence="1" type="ORF">ARTV_0691</name>
</gene>
<accession>A0A3B0LWP5</accession>
<sequence length="67" mass="7269">MTIYALQGDTVDAICWRFYGQTTGYVARVLKGNPCLADLGAILPAGTVIQLAETTVTPTQPQLQLWD</sequence>
<dbReference type="EMBL" id="UFQR01000002">
    <property type="protein sequence ID" value="SSW95035.1"/>
    <property type="molecule type" value="Genomic_DNA"/>
</dbReference>
<dbReference type="AlphaFoldDB" id="A0A3B0LWP5"/>
<proteinExistence type="predicted"/>
<name>A0A3B0LWP5_9GAMM</name>
<evidence type="ECO:0000313" key="1">
    <source>
        <dbReference type="EMBL" id="SSW95035.1"/>
    </source>
</evidence>
<organism evidence="1">
    <name type="scientific">Arsenophonus endosymbiont of Trialeurodes vaporariorum</name>
    <dbReference type="NCBI Taxonomy" id="235567"/>
    <lineage>
        <taxon>Bacteria</taxon>
        <taxon>Pseudomonadati</taxon>
        <taxon>Pseudomonadota</taxon>
        <taxon>Gammaproteobacteria</taxon>
        <taxon>Enterobacterales</taxon>
        <taxon>Morganellaceae</taxon>
        <taxon>Arsenophonus</taxon>
    </lineage>
</organism>
<dbReference type="InterPro" id="IPR008861">
    <property type="entry name" value="GpX-like"/>
</dbReference>